<accession>A0ABQ6FPM7</accession>
<sequence length="184" mass="20094">MWHTLEGPATAVATCACTQFSWSPDGNSIIYSTGTNITALDVIHNTSFTIKTETNAVPYWSPDSKFLLLDSPQSLSLVSISNKQQTPLLTRPAGQTVKPLQIPSTNSLLQPVPNNVWSADSRHFIFVSYDRSSWQQHTSLDSKTLYTVALNDSGKPAGTPTKIASGAITQPGWTYEDPNTSFLF</sequence>
<proteinExistence type="predicted"/>
<gene>
    <name evidence="1" type="ORF">KDH_30180</name>
</gene>
<evidence type="ECO:0000313" key="2">
    <source>
        <dbReference type="Proteomes" id="UP001344906"/>
    </source>
</evidence>
<dbReference type="Pfam" id="PF07676">
    <property type="entry name" value="PD40"/>
    <property type="match status" value="1"/>
</dbReference>
<dbReference type="Gene3D" id="2.120.10.30">
    <property type="entry name" value="TolB, C-terminal domain"/>
    <property type="match status" value="1"/>
</dbReference>
<name>A0ABQ6FPM7_9CHLR</name>
<dbReference type="EMBL" id="BSRI01000002">
    <property type="protein sequence ID" value="GLV56175.1"/>
    <property type="molecule type" value="Genomic_DNA"/>
</dbReference>
<organism evidence="1 2">
    <name type="scientific">Dictyobacter halimunensis</name>
    <dbReference type="NCBI Taxonomy" id="3026934"/>
    <lineage>
        <taxon>Bacteria</taxon>
        <taxon>Bacillati</taxon>
        <taxon>Chloroflexota</taxon>
        <taxon>Ktedonobacteria</taxon>
        <taxon>Ktedonobacterales</taxon>
        <taxon>Dictyobacteraceae</taxon>
        <taxon>Dictyobacter</taxon>
    </lineage>
</organism>
<protein>
    <recommendedName>
        <fullName evidence="3">Dipeptidylpeptidase IV N-terminal domain-containing protein</fullName>
    </recommendedName>
</protein>
<comment type="caution">
    <text evidence="1">The sequence shown here is derived from an EMBL/GenBank/DDBJ whole genome shotgun (WGS) entry which is preliminary data.</text>
</comment>
<evidence type="ECO:0000313" key="1">
    <source>
        <dbReference type="EMBL" id="GLV56175.1"/>
    </source>
</evidence>
<evidence type="ECO:0008006" key="3">
    <source>
        <dbReference type="Google" id="ProtNLM"/>
    </source>
</evidence>
<dbReference type="InterPro" id="IPR011042">
    <property type="entry name" value="6-blade_b-propeller_TolB-like"/>
</dbReference>
<dbReference type="SUPFAM" id="SSF82171">
    <property type="entry name" value="DPP6 N-terminal domain-like"/>
    <property type="match status" value="1"/>
</dbReference>
<keyword evidence="2" id="KW-1185">Reference proteome</keyword>
<reference evidence="1 2" key="1">
    <citation type="submission" date="2023-02" db="EMBL/GenBank/DDBJ databases">
        <title>Dictyobacter halimunensis sp. nov., a new member of the class Ktedonobacteria from forest soil in a geothermal area.</title>
        <authorList>
            <person name="Rachmania M.K."/>
            <person name="Ningsih F."/>
            <person name="Sakai Y."/>
            <person name="Yabe S."/>
            <person name="Yokota A."/>
            <person name="Sjamsuridzal W."/>
        </authorList>
    </citation>
    <scope>NUCLEOTIDE SEQUENCE [LARGE SCALE GENOMIC DNA]</scope>
    <source>
        <strain evidence="1 2">S3.2.2.5</strain>
    </source>
</reference>
<dbReference type="InterPro" id="IPR011659">
    <property type="entry name" value="WD40"/>
</dbReference>
<dbReference type="Proteomes" id="UP001344906">
    <property type="component" value="Unassembled WGS sequence"/>
</dbReference>